<accession>A0A5A7QXU6</accession>
<name>A0A5A7QXU6_STRAF</name>
<organism evidence="2 3">
    <name type="scientific">Striga asiatica</name>
    <name type="common">Asiatic witchweed</name>
    <name type="synonym">Buchnera asiatica</name>
    <dbReference type="NCBI Taxonomy" id="4170"/>
    <lineage>
        <taxon>Eukaryota</taxon>
        <taxon>Viridiplantae</taxon>
        <taxon>Streptophyta</taxon>
        <taxon>Embryophyta</taxon>
        <taxon>Tracheophyta</taxon>
        <taxon>Spermatophyta</taxon>
        <taxon>Magnoliopsida</taxon>
        <taxon>eudicotyledons</taxon>
        <taxon>Gunneridae</taxon>
        <taxon>Pentapetalae</taxon>
        <taxon>asterids</taxon>
        <taxon>lamiids</taxon>
        <taxon>Lamiales</taxon>
        <taxon>Orobanchaceae</taxon>
        <taxon>Buchnereae</taxon>
        <taxon>Striga</taxon>
    </lineage>
</organism>
<evidence type="ECO:0000313" key="3">
    <source>
        <dbReference type="Proteomes" id="UP000325081"/>
    </source>
</evidence>
<sequence length="196" mass="21858">MILRSGILEEPLMIDGILGKGKEIREVNEDVILEEDQNNSQLMDIIVQFASTDSRSPLRRKKAISRKSRAVSRLDKGGPSGEKGNENMSGVSRKNCAKRTLDEWCPDSQEKGGAVGNGLGRGEGRGTVEKVDIDVSCWVRNGRMGMGVWKTLEQVVTHHSRREGLWVRQIIPKVSFRPPKLTVSSITFPERLGELY</sequence>
<feature type="region of interest" description="Disordered" evidence="1">
    <location>
        <begin position="59"/>
        <end position="93"/>
    </location>
</feature>
<reference evidence="3" key="1">
    <citation type="journal article" date="2019" name="Curr. Biol.">
        <title>Genome Sequence of Striga asiatica Provides Insight into the Evolution of Plant Parasitism.</title>
        <authorList>
            <person name="Yoshida S."/>
            <person name="Kim S."/>
            <person name="Wafula E.K."/>
            <person name="Tanskanen J."/>
            <person name="Kim Y.M."/>
            <person name="Honaas L."/>
            <person name="Yang Z."/>
            <person name="Spallek T."/>
            <person name="Conn C.E."/>
            <person name="Ichihashi Y."/>
            <person name="Cheong K."/>
            <person name="Cui S."/>
            <person name="Der J.P."/>
            <person name="Gundlach H."/>
            <person name="Jiao Y."/>
            <person name="Hori C."/>
            <person name="Ishida J.K."/>
            <person name="Kasahara H."/>
            <person name="Kiba T."/>
            <person name="Kim M.S."/>
            <person name="Koo N."/>
            <person name="Laohavisit A."/>
            <person name="Lee Y.H."/>
            <person name="Lumba S."/>
            <person name="McCourt P."/>
            <person name="Mortimer J.C."/>
            <person name="Mutuku J.M."/>
            <person name="Nomura T."/>
            <person name="Sasaki-Sekimoto Y."/>
            <person name="Seto Y."/>
            <person name="Wang Y."/>
            <person name="Wakatake T."/>
            <person name="Sakakibara H."/>
            <person name="Demura T."/>
            <person name="Yamaguchi S."/>
            <person name="Yoneyama K."/>
            <person name="Manabe R.I."/>
            <person name="Nelson D.C."/>
            <person name="Schulman A.H."/>
            <person name="Timko M.P."/>
            <person name="dePamphilis C.W."/>
            <person name="Choi D."/>
            <person name="Shirasu K."/>
        </authorList>
    </citation>
    <scope>NUCLEOTIDE SEQUENCE [LARGE SCALE GENOMIC DNA]</scope>
    <source>
        <strain evidence="3">cv. UVA1</strain>
    </source>
</reference>
<proteinExistence type="predicted"/>
<protein>
    <submittedName>
        <fullName evidence="2">Multidrug resistance protein 1</fullName>
    </submittedName>
</protein>
<gene>
    <name evidence="2" type="ORF">STAS_27063</name>
</gene>
<evidence type="ECO:0000256" key="1">
    <source>
        <dbReference type="SAM" id="MobiDB-lite"/>
    </source>
</evidence>
<dbReference type="AlphaFoldDB" id="A0A5A7QXU6"/>
<comment type="caution">
    <text evidence="2">The sequence shown here is derived from an EMBL/GenBank/DDBJ whole genome shotgun (WGS) entry which is preliminary data.</text>
</comment>
<evidence type="ECO:0000313" key="2">
    <source>
        <dbReference type="EMBL" id="GER49796.1"/>
    </source>
</evidence>
<dbReference type="Proteomes" id="UP000325081">
    <property type="component" value="Unassembled WGS sequence"/>
</dbReference>
<keyword evidence="3" id="KW-1185">Reference proteome</keyword>
<dbReference type="EMBL" id="BKCP01008848">
    <property type="protein sequence ID" value="GER49796.1"/>
    <property type="molecule type" value="Genomic_DNA"/>
</dbReference>
<feature type="compositionally biased region" description="Basic residues" evidence="1">
    <location>
        <begin position="59"/>
        <end position="70"/>
    </location>
</feature>